<name>C5BR86_TERTT</name>
<evidence type="ECO:0000313" key="1">
    <source>
        <dbReference type="EMBL" id="ACR10770.1"/>
    </source>
</evidence>
<keyword evidence="1" id="KW-0449">Lipoprotein</keyword>
<dbReference type="EMBL" id="CP001614">
    <property type="protein sequence ID" value="ACR10770.1"/>
    <property type="molecule type" value="Genomic_DNA"/>
</dbReference>
<proteinExistence type="predicted"/>
<protein>
    <submittedName>
        <fullName evidence="1">Lipoprotein</fullName>
    </submittedName>
</protein>
<accession>C5BR86</accession>
<sequence>MLSLSQALGTGAAVTLGCGLCGAWVLQSAVASTLQAAESIAVITKLPAVLMCRVILASEAS</sequence>
<evidence type="ECO:0000313" key="2">
    <source>
        <dbReference type="Proteomes" id="UP000009080"/>
    </source>
</evidence>
<gene>
    <name evidence="1" type="ordered locus">TERTU_3460</name>
</gene>
<dbReference type="KEGG" id="ttu:TERTU_3460"/>
<dbReference type="Proteomes" id="UP000009080">
    <property type="component" value="Chromosome"/>
</dbReference>
<keyword evidence="2" id="KW-1185">Reference proteome</keyword>
<dbReference type="AlphaFoldDB" id="C5BR86"/>
<reference evidence="1 2" key="1">
    <citation type="journal article" date="2009" name="PLoS ONE">
        <title>The complete genome of Teredinibacter turnerae T7901: an intracellular endosymbiont of marine wood-boring bivalves (shipworms).</title>
        <authorList>
            <person name="Yang J.C."/>
            <person name="Madupu R."/>
            <person name="Durkin A.S."/>
            <person name="Ekborg N.A."/>
            <person name="Pedamallu C.S."/>
            <person name="Hostetler J.B."/>
            <person name="Radune D."/>
            <person name="Toms B.S."/>
            <person name="Henrissat B."/>
            <person name="Coutinho P.M."/>
            <person name="Schwarz S."/>
            <person name="Field L."/>
            <person name="Trindade-Silva A.E."/>
            <person name="Soares C.A.G."/>
            <person name="Elshahawi S."/>
            <person name="Hanora A."/>
            <person name="Schmidt E.W."/>
            <person name="Haygood M.G."/>
            <person name="Posfai J."/>
            <person name="Benner J."/>
            <person name="Madinger C."/>
            <person name="Nove J."/>
            <person name="Anton B."/>
            <person name="Chaudhary K."/>
            <person name="Foster J."/>
            <person name="Holman A."/>
            <person name="Kumar S."/>
            <person name="Lessard P.A."/>
            <person name="Luyten Y.A."/>
            <person name="Slatko B."/>
            <person name="Wood N."/>
            <person name="Wu B."/>
            <person name="Teplitski M."/>
            <person name="Mougous J.D."/>
            <person name="Ward N."/>
            <person name="Eisen J.A."/>
            <person name="Badger J.H."/>
            <person name="Distel D.L."/>
        </authorList>
    </citation>
    <scope>NUCLEOTIDE SEQUENCE [LARGE SCALE GENOMIC DNA]</scope>
    <source>
        <strain evidence="2">ATCC 39867 / T7901</strain>
    </source>
</reference>
<dbReference type="eggNOG" id="ENOG5032AV5">
    <property type="taxonomic scope" value="Bacteria"/>
</dbReference>
<dbReference type="HOGENOM" id="CLU_2921232_0_0_6"/>
<organism evidence="1 2">
    <name type="scientific">Teredinibacter turnerae (strain ATCC 39867 / T7901)</name>
    <dbReference type="NCBI Taxonomy" id="377629"/>
    <lineage>
        <taxon>Bacteria</taxon>
        <taxon>Pseudomonadati</taxon>
        <taxon>Pseudomonadota</taxon>
        <taxon>Gammaproteobacteria</taxon>
        <taxon>Cellvibrionales</taxon>
        <taxon>Cellvibrionaceae</taxon>
        <taxon>Teredinibacter</taxon>
    </lineage>
</organism>